<evidence type="ECO:0000313" key="6">
    <source>
        <dbReference type="Proteomes" id="UP000238196"/>
    </source>
</evidence>
<evidence type="ECO:0000313" key="5">
    <source>
        <dbReference type="EMBL" id="PPC76531.1"/>
    </source>
</evidence>
<keyword evidence="3" id="KW-0804">Transcription</keyword>
<dbReference type="PANTHER" id="PTHR46796">
    <property type="entry name" value="HTH-TYPE TRANSCRIPTIONAL ACTIVATOR RHAS-RELATED"/>
    <property type="match status" value="1"/>
</dbReference>
<evidence type="ECO:0000256" key="1">
    <source>
        <dbReference type="ARBA" id="ARBA00023015"/>
    </source>
</evidence>
<evidence type="ECO:0000259" key="4">
    <source>
        <dbReference type="PROSITE" id="PS01124"/>
    </source>
</evidence>
<dbReference type="Pfam" id="PF14525">
    <property type="entry name" value="AraC_binding_2"/>
    <property type="match status" value="1"/>
</dbReference>
<dbReference type="PANTHER" id="PTHR46796:SF12">
    <property type="entry name" value="HTH-TYPE DNA-BINDING TRANSCRIPTIONAL ACTIVATOR EUTR"/>
    <property type="match status" value="1"/>
</dbReference>
<evidence type="ECO:0000256" key="2">
    <source>
        <dbReference type="ARBA" id="ARBA00023125"/>
    </source>
</evidence>
<keyword evidence="2" id="KW-0238">DNA-binding</keyword>
<evidence type="ECO:0000256" key="3">
    <source>
        <dbReference type="ARBA" id="ARBA00023163"/>
    </source>
</evidence>
<keyword evidence="1" id="KW-0805">Transcription regulation</keyword>
<dbReference type="InterPro" id="IPR050204">
    <property type="entry name" value="AraC_XylS_family_regulators"/>
</dbReference>
<sequence>MSIICGPHSLRADVPRHIQFHYTGNRFKSMSTTLGHIEYGTDVTIGVEDIIQLNCYSISLPVSGQQELSKDGERHISDQDTGLIISPDQHQQLTIGGNCRKMQVAIERNAMRSVLESMLERKIDKPLQFASRVEASNGGTGSWWRMVRYFMDEMESARDLFQHTAFSRDMETALIKGLILAQPSNYTDELHSRYDTRLPHYLLRARQFIHDHARDNLCLEDIEQAAGVSRFKLFDAFKQHAGMSPMAYLKKYRLECARRAILEDFSTRNVSAIAMEWGFSHLGRFASDYRKLFGESPSETAQRFHHKRLS</sequence>
<protein>
    <submittedName>
        <fullName evidence="5">AraC family transcriptional regulator</fullName>
    </submittedName>
</protein>
<dbReference type="AlphaFoldDB" id="A0A2S5KNZ2"/>
<dbReference type="SMART" id="SM00342">
    <property type="entry name" value="HTH_ARAC"/>
    <property type="match status" value="1"/>
</dbReference>
<dbReference type="PROSITE" id="PS00041">
    <property type="entry name" value="HTH_ARAC_FAMILY_1"/>
    <property type="match status" value="1"/>
</dbReference>
<dbReference type="PROSITE" id="PS01124">
    <property type="entry name" value="HTH_ARAC_FAMILY_2"/>
    <property type="match status" value="1"/>
</dbReference>
<dbReference type="Proteomes" id="UP000238196">
    <property type="component" value="Unassembled WGS sequence"/>
</dbReference>
<dbReference type="InterPro" id="IPR018062">
    <property type="entry name" value="HTH_AraC-typ_CS"/>
</dbReference>
<dbReference type="GO" id="GO:0043565">
    <property type="term" value="F:sequence-specific DNA binding"/>
    <property type="evidence" value="ECO:0007669"/>
    <property type="project" value="InterPro"/>
</dbReference>
<dbReference type="InterPro" id="IPR018060">
    <property type="entry name" value="HTH_AraC"/>
</dbReference>
<dbReference type="InterPro" id="IPR035418">
    <property type="entry name" value="AraC-bd_2"/>
</dbReference>
<organism evidence="5 6">
    <name type="scientific">Proteobacteria bacterium 228</name>
    <dbReference type="NCBI Taxonomy" id="2083153"/>
    <lineage>
        <taxon>Bacteria</taxon>
        <taxon>Pseudomonadati</taxon>
        <taxon>Pseudomonadota</taxon>
    </lineage>
</organism>
<gene>
    <name evidence="5" type="ORF">C4K68_14995</name>
</gene>
<name>A0A2S5KNZ2_9PROT</name>
<dbReference type="Pfam" id="PF12833">
    <property type="entry name" value="HTH_18"/>
    <property type="match status" value="1"/>
</dbReference>
<dbReference type="GO" id="GO:0003700">
    <property type="term" value="F:DNA-binding transcription factor activity"/>
    <property type="evidence" value="ECO:0007669"/>
    <property type="project" value="InterPro"/>
</dbReference>
<reference evidence="5 6" key="1">
    <citation type="submission" date="2018-02" db="EMBL/GenBank/DDBJ databases">
        <title>novel marine gammaproteobacteria from coastal saline agro ecosystem.</title>
        <authorList>
            <person name="Krishnan R."/>
            <person name="Ramesh Kumar N."/>
        </authorList>
    </citation>
    <scope>NUCLEOTIDE SEQUENCE [LARGE SCALE GENOMIC DNA]</scope>
    <source>
        <strain evidence="5 6">228</strain>
    </source>
</reference>
<dbReference type="EMBL" id="PRLP01000050">
    <property type="protein sequence ID" value="PPC76531.1"/>
    <property type="molecule type" value="Genomic_DNA"/>
</dbReference>
<dbReference type="InterPro" id="IPR009057">
    <property type="entry name" value="Homeodomain-like_sf"/>
</dbReference>
<dbReference type="Gene3D" id="1.10.10.60">
    <property type="entry name" value="Homeodomain-like"/>
    <property type="match status" value="1"/>
</dbReference>
<feature type="domain" description="HTH araC/xylS-type" evidence="4">
    <location>
        <begin position="203"/>
        <end position="303"/>
    </location>
</feature>
<dbReference type="SUPFAM" id="SSF46689">
    <property type="entry name" value="Homeodomain-like"/>
    <property type="match status" value="2"/>
</dbReference>
<comment type="caution">
    <text evidence="5">The sequence shown here is derived from an EMBL/GenBank/DDBJ whole genome shotgun (WGS) entry which is preliminary data.</text>
</comment>
<accession>A0A2S5KNZ2</accession>
<proteinExistence type="predicted"/>
<dbReference type="OrthoDB" id="6003540at2"/>